<dbReference type="EMBL" id="WSFA01000002">
    <property type="protein sequence ID" value="NDL37454.1"/>
    <property type="molecule type" value="Genomic_DNA"/>
</dbReference>
<accession>A0A6L9JHI7</accession>
<dbReference type="Pfam" id="PF11119">
    <property type="entry name" value="DUF2633"/>
    <property type="match status" value="1"/>
</dbReference>
<name>A0A6L9JHI7_PHOLM</name>
<dbReference type="AlphaFoldDB" id="A0A6L9JHI7"/>
<reference evidence="1 2" key="1">
    <citation type="submission" date="2019-12" db="EMBL/GenBank/DDBJ databases">
        <title>Engineering Photorhabdus to improve their lethality against agricultural pests.</title>
        <authorList>
            <person name="Machado R.A.R."/>
        </authorList>
    </citation>
    <scope>NUCLEOTIDE SEQUENCE [LARGE SCALE GENOMIC DNA]</scope>
    <source>
        <strain evidence="1 2">EN01</strain>
    </source>
</reference>
<gene>
    <name evidence="1" type="ORF">GPY51_01190</name>
</gene>
<dbReference type="InterPro" id="IPR022576">
    <property type="entry name" value="YfgG"/>
</dbReference>
<sequence length="52" mass="6085">MAIRNSRGINIKIPNHFLILFGRFIYSSIAALEHHQQNKKVIIEKGENHQMK</sequence>
<dbReference type="Proteomes" id="UP000479300">
    <property type="component" value="Unassembled WGS sequence"/>
</dbReference>
<proteinExistence type="predicted"/>
<protein>
    <submittedName>
        <fullName evidence="1">DUF2633 family protein</fullName>
    </submittedName>
</protein>
<organism evidence="1 2">
    <name type="scientific">Photorhabdus laumondii subsp. laumondii</name>
    <name type="common">Photorhabdus luminescens subsp. laumondii</name>
    <dbReference type="NCBI Taxonomy" id="141679"/>
    <lineage>
        <taxon>Bacteria</taxon>
        <taxon>Pseudomonadati</taxon>
        <taxon>Pseudomonadota</taxon>
        <taxon>Gammaproteobacteria</taxon>
        <taxon>Enterobacterales</taxon>
        <taxon>Morganellaceae</taxon>
        <taxon>Photorhabdus</taxon>
    </lineage>
</organism>
<evidence type="ECO:0000313" key="2">
    <source>
        <dbReference type="Proteomes" id="UP000479300"/>
    </source>
</evidence>
<comment type="caution">
    <text evidence="1">The sequence shown here is derived from an EMBL/GenBank/DDBJ whole genome shotgun (WGS) entry which is preliminary data.</text>
</comment>
<evidence type="ECO:0000313" key="1">
    <source>
        <dbReference type="EMBL" id="NDL37454.1"/>
    </source>
</evidence>